<dbReference type="GO" id="GO:0046872">
    <property type="term" value="F:metal ion binding"/>
    <property type="evidence" value="ECO:0007669"/>
    <property type="project" value="UniProtKB-KW"/>
</dbReference>
<dbReference type="Gene3D" id="3.40.50.920">
    <property type="match status" value="1"/>
</dbReference>
<feature type="region of interest" description="Disordered" evidence="8">
    <location>
        <begin position="1569"/>
        <end position="1590"/>
    </location>
</feature>
<keyword evidence="10" id="KW-0670">Pyruvate</keyword>
<dbReference type="GO" id="GO:0006979">
    <property type="term" value="P:response to oxidative stress"/>
    <property type="evidence" value="ECO:0007669"/>
    <property type="project" value="TreeGrafter"/>
</dbReference>
<dbReference type="Pfam" id="PF13370">
    <property type="entry name" value="Fer4_13"/>
    <property type="match status" value="1"/>
</dbReference>
<sequence>MLFKRKPSQDFKYQGTRAALDGNTAVIYCERESSDAAGAYPITPSTQMGEMWAEEVSKGHINISGRSLVFIEPESEHAAAAVTAGLSMTGMRAINFSSAQGVAFMHESLYAAAGKRLPYILNIGCRAITKAALNVHASHDDYHCVDDTGFFQVFAKNAQEAADLNIIAHKVSELALNPGIVGQDGFLTTHLIESMKVPERELIAEFLGRPDDMIECPTPAQKMIFGEKRRRIPAIWDVDNPMVSGALQNQDAYMQQVAAQRPYFFDHVAELTDQCMEEFYQLTGRRYARASGYRTDDAEYLIVGQGSMVATAEAVADHLRETRGIKLGVVNITMFRPFPGNLLAALLKGRKGVAVLERTDQPLAEDLPLMRETRSALGKAIENGLTAKGEALPYPAYPAFDRNGDIPRLYSGAFGLGSRDLQPEGLIAAVENMLPEGGKRTFFYLSVDFIRDQAASPKQELHQQALLEAYPNIKHLALRGSENPSLMPEGAIAVRLHSVGGWGAMTTGKNLAMTLFDLLDFHIKANPKYGSEKKGQPTTYYLAAAPEPIRISNELKQVDVVLSPDPNVFDHSDPLSGLNKGGVFIIQSSLENPEAVWRSFPAAAQRYIRDNEIRVFYLDAFKIARDEASNADLQFRMQGIAFQGAFFAASPVMQRKNLTEQTLFTAIEEQLQEKFGGKGARVVQDNLRVVRRGFDELLEITDKQPTTDNLPALADRSVPEMPVMLKRVPQSLSASGDIHRFWEQTGSFYISGQGNDNLVDPFIGMSLIPASTGIFRDMTQIRFDYPEWLPEKCTACGDCYTVCPDSAIPGLVHTPGEVFETAVRRIEIGGKPTRHLRRAVRDLEKRLRNALTQAGDGADVGAELDFAITHLLAETDLQGDDKARLEKELGWLKESIGDFQFAVTRPFFTAMEKRAKGSGGLFSLTLNPYTCKGCMECVSICEDKALVVTPQTPESVDTMRRNWDFWMDLPTTRPDYIRIEDLDEGIGALETLLLDKKAYGSLNCGDSACLGCGEKTTVHLFTATVTALMQPRVKAQLKKLDDLISGLEQHVRLKLAEGMDLSNVQAVNQVIGEHADKDLTLARLSTALDASGGHTVDPDWLQWVTGVLAKLKDLRWRYLEGPSGRGRTEMGVINATGCTSVWGSTFPYSPYPFPWASHLFQDTPSMAMGIFEGHMAKMAEGFKAIRMAELELAGTYNPVEHEPFFAQFNWEQFSDEEFHLCPPVVGIGGDGAMYDIGFQNLSRALMSGMPIKVLVVDTQVYSNTGGQACTSGFISQVSDMAPYGKAWKGKEEIRKEISLIGLAHRTSYVMQGAISHVTHLLESFIEGLNARRPALFNVYAVCPPEHGVGDDVAFAQSKLAVESRAYPLFRYNPDKGTTFRECCTLEGNPAIDQDWPTYTLKYQDEDGGEATMELPMTFADFALTEGRFRKHFRKAPVETWNDDMVPMAEFLAMSEDEREGRFPYVWGVDDKNRLNRVLVSEELVRSAEERLAFWHQLKGLLGLDHEVVDVEAVAAQTRADMAQRLSGALLSLVSGDGAAKLADTLQAPAPVVAPAAPVAAPVPTPSATPVNGANGNGHSNGHGNGHAAQGNGLEYEPVWVETTECTACDECVQIAPGVFAYDDNRQAVVTNPQGAPYKDIVRAAEKCTVLAVHPGTPFNPNEPDAEKLMKRAMKFN</sequence>
<dbReference type="Proteomes" id="UP000199496">
    <property type="component" value="Unassembled WGS sequence"/>
</dbReference>
<dbReference type="PROSITE" id="PS00198">
    <property type="entry name" value="4FE4S_FER_1"/>
    <property type="match status" value="2"/>
</dbReference>
<dbReference type="InterPro" id="IPR009014">
    <property type="entry name" value="Transketo_C/PFOR_II"/>
</dbReference>
<evidence type="ECO:0000256" key="4">
    <source>
        <dbReference type="ARBA" id="ARBA00022982"/>
    </source>
</evidence>
<dbReference type="PANTHER" id="PTHR32154:SF0">
    <property type="entry name" value="PYRUVATE-FLAVODOXIN OXIDOREDUCTASE-RELATED"/>
    <property type="match status" value="1"/>
</dbReference>
<dbReference type="SUPFAM" id="SSF54862">
    <property type="entry name" value="4Fe-4S ferredoxins"/>
    <property type="match status" value="1"/>
</dbReference>
<dbReference type="InterPro" id="IPR050722">
    <property type="entry name" value="Pyruvate:ferred/Flavod_OxRd"/>
</dbReference>
<keyword evidence="2" id="KW-0004">4Fe-4S</keyword>
<dbReference type="Pfam" id="PF17147">
    <property type="entry name" value="PFOR_II"/>
    <property type="match status" value="1"/>
</dbReference>
<gene>
    <name evidence="10" type="ORF">SAMN05421693_11063</name>
</gene>
<feature type="domain" description="4Fe-4S ferredoxin-type" evidence="9">
    <location>
        <begin position="922"/>
        <end position="951"/>
    </location>
</feature>
<protein>
    <submittedName>
        <fullName evidence="10">Pyruvate-ferredoxin/flavodoxin oxidoreductase</fullName>
    </submittedName>
</protein>
<accession>A0A1H9BS28</accession>
<dbReference type="EMBL" id="FOFO01000010">
    <property type="protein sequence ID" value="SEP91627.1"/>
    <property type="molecule type" value="Genomic_DNA"/>
</dbReference>
<keyword evidence="7" id="KW-0411">Iron-sulfur</keyword>
<keyword evidence="6" id="KW-0408">Iron</keyword>
<feature type="domain" description="4Fe-4S ferredoxin-type" evidence="9">
    <location>
        <begin position="784"/>
        <end position="814"/>
    </location>
</feature>
<dbReference type="InterPro" id="IPR017900">
    <property type="entry name" value="4Fe4S_Fe_S_CS"/>
</dbReference>
<dbReference type="STRING" id="867345.SAMN05421693_11063"/>
<proteinExistence type="predicted"/>
<dbReference type="Pfam" id="PF12837">
    <property type="entry name" value="Fer4_6"/>
    <property type="match status" value="1"/>
</dbReference>
<evidence type="ECO:0000256" key="6">
    <source>
        <dbReference type="ARBA" id="ARBA00023004"/>
    </source>
</evidence>
<dbReference type="SUPFAM" id="SSF52922">
    <property type="entry name" value="TK C-terminal domain-like"/>
    <property type="match status" value="1"/>
</dbReference>
<dbReference type="Gene3D" id="3.40.920.10">
    <property type="entry name" value="Pyruvate-ferredoxin oxidoreductase, PFOR, domain III"/>
    <property type="match status" value="1"/>
</dbReference>
<dbReference type="SUPFAM" id="SSF53323">
    <property type="entry name" value="Pyruvate-ferredoxin oxidoreductase, PFOR, domain III"/>
    <property type="match status" value="1"/>
</dbReference>
<dbReference type="InterPro" id="IPR033412">
    <property type="entry name" value="PFOR_II"/>
</dbReference>
<dbReference type="Pfam" id="PF02775">
    <property type="entry name" value="TPP_enzyme_C"/>
    <property type="match status" value="1"/>
</dbReference>
<reference evidence="10 11" key="1">
    <citation type="submission" date="2016-10" db="EMBL/GenBank/DDBJ databases">
        <authorList>
            <person name="de Groot N.N."/>
        </authorList>
    </citation>
    <scope>NUCLEOTIDE SEQUENCE [LARGE SCALE GENOMIC DNA]</scope>
    <source>
        <strain evidence="10 11">B7-7</strain>
    </source>
</reference>
<dbReference type="Pfam" id="PF01558">
    <property type="entry name" value="POR"/>
    <property type="match status" value="1"/>
</dbReference>
<dbReference type="CDD" id="cd07034">
    <property type="entry name" value="TPP_PYR_PFOR_IOR-alpha_like"/>
    <property type="match status" value="1"/>
</dbReference>
<dbReference type="RefSeq" id="WP_202906212.1">
    <property type="nucleotide sequence ID" value="NZ_FOFO01000010.1"/>
</dbReference>
<evidence type="ECO:0000313" key="11">
    <source>
        <dbReference type="Proteomes" id="UP000199496"/>
    </source>
</evidence>
<evidence type="ECO:0000256" key="7">
    <source>
        <dbReference type="ARBA" id="ARBA00023014"/>
    </source>
</evidence>
<keyword evidence="4" id="KW-0249">Electron transport</keyword>
<dbReference type="SUPFAM" id="SSF52518">
    <property type="entry name" value="Thiamin diphosphate-binding fold (THDP-binding)"/>
    <property type="match status" value="2"/>
</dbReference>
<dbReference type="InterPro" id="IPR029061">
    <property type="entry name" value="THDP-binding"/>
</dbReference>
<feature type="domain" description="4Fe-4S ferredoxin-type" evidence="9">
    <location>
        <begin position="1596"/>
        <end position="1624"/>
    </location>
</feature>
<keyword evidence="3" id="KW-0479">Metal-binding</keyword>
<evidence type="ECO:0000259" key="9">
    <source>
        <dbReference type="PROSITE" id="PS51379"/>
    </source>
</evidence>
<dbReference type="PANTHER" id="PTHR32154">
    <property type="entry name" value="PYRUVATE-FLAVODOXIN OXIDOREDUCTASE-RELATED"/>
    <property type="match status" value="1"/>
</dbReference>
<evidence type="ECO:0000256" key="2">
    <source>
        <dbReference type="ARBA" id="ARBA00022485"/>
    </source>
</evidence>
<dbReference type="GO" id="GO:0016903">
    <property type="term" value="F:oxidoreductase activity, acting on the aldehyde or oxo group of donors"/>
    <property type="evidence" value="ECO:0007669"/>
    <property type="project" value="InterPro"/>
</dbReference>
<dbReference type="InterPro" id="IPR019752">
    <property type="entry name" value="Pyrv/ketoisovalerate_OxRed_cat"/>
</dbReference>
<organism evidence="10 11">
    <name type="scientific">Ectothiorhodospira magna</name>
    <dbReference type="NCBI Taxonomy" id="867345"/>
    <lineage>
        <taxon>Bacteria</taxon>
        <taxon>Pseudomonadati</taxon>
        <taxon>Pseudomonadota</taxon>
        <taxon>Gammaproteobacteria</taxon>
        <taxon>Chromatiales</taxon>
        <taxon>Ectothiorhodospiraceae</taxon>
        <taxon>Ectothiorhodospira</taxon>
    </lineage>
</organism>
<dbReference type="Gene3D" id="3.30.70.20">
    <property type="match status" value="3"/>
</dbReference>
<dbReference type="GO" id="GO:0044281">
    <property type="term" value="P:small molecule metabolic process"/>
    <property type="evidence" value="ECO:0007669"/>
    <property type="project" value="UniProtKB-ARBA"/>
</dbReference>
<dbReference type="InterPro" id="IPR002869">
    <property type="entry name" value="Pyrv_flavodox_OxRed_cen"/>
</dbReference>
<evidence type="ECO:0000256" key="8">
    <source>
        <dbReference type="SAM" id="MobiDB-lite"/>
    </source>
</evidence>
<feature type="compositionally biased region" description="Gly residues" evidence="8">
    <location>
        <begin position="1574"/>
        <end position="1584"/>
    </location>
</feature>
<dbReference type="PROSITE" id="PS51379">
    <property type="entry name" value="4FE4S_FER_2"/>
    <property type="match status" value="3"/>
</dbReference>
<dbReference type="InterPro" id="IPR002880">
    <property type="entry name" value="Pyrv_Fd/Flavodoxin_OxRdtase_N"/>
</dbReference>
<dbReference type="InterPro" id="IPR017896">
    <property type="entry name" value="4Fe4S_Fe-S-bd"/>
</dbReference>
<dbReference type="InterPro" id="IPR011766">
    <property type="entry name" value="TPP_enzyme_TPP-bd"/>
</dbReference>
<evidence type="ECO:0000256" key="3">
    <source>
        <dbReference type="ARBA" id="ARBA00022723"/>
    </source>
</evidence>
<dbReference type="GO" id="GO:0030976">
    <property type="term" value="F:thiamine pyrophosphate binding"/>
    <property type="evidence" value="ECO:0007669"/>
    <property type="project" value="InterPro"/>
</dbReference>
<name>A0A1H9BS28_9GAMM</name>
<dbReference type="Gene3D" id="3.40.50.970">
    <property type="match status" value="2"/>
</dbReference>
<dbReference type="GO" id="GO:0051539">
    <property type="term" value="F:4 iron, 4 sulfur cluster binding"/>
    <property type="evidence" value="ECO:0007669"/>
    <property type="project" value="UniProtKB-KW"/>
</dbReference>
<evidence type="ECO:0000256" key="1">
    <source>
        <dbReference type="ARBA" id="ARBA00022448"/>
    </source>
</evidence>
<evidence type="ECO:0000256" key="5">
    <source>
        <dbReference type="ARBA" id="ARBA00023002"/>
    </source>
</evidence>
<evidence type="ECO:0000313" key="10">
    <source>
        <dbReference type="EMBL" id="SEP91627.1"/>
    </source>
</evidence>
<keyword evidence="11" id="KW-1185">Reference proteome</keyword>
<keyword evidence="1" id="KW-0813">Transport</keyword>
<keyword evidence="5" id="KW-0560">Oxidoreductase</keyword>
<dbReference type="Pfam" id="PF01855">
    <property type="entry name" value="POR_N"/>
    <property type="match status" value="1"/>
</dbReference>